<dbReference type="Gene3D" id="3.30.420.10">
    <property type="entry name" value="Ribonuclease H-like superfamily/Ribonuclease H"/>
    <property type="match status" value="1"/>
</dbReference>
<keyword evidence="3" id="KW-1185">Reference proteome</keyword>
<evidence type="ECO:0008006" key="4">
    <source>
        <dbReference type="Google" id="ProtNLM"/>
    </source>
</evidence>
<sequence length="143" mass="15919">MDFIETVTLTAQCQYILAVIHHASRRVRILGTTAHPTHAWVTQVLRNLLMDLEDAGQPSTFRFLIRDRDAKYPAMMDEILQTVCIAPVLTGVQVPRKNAVMERWVRTLRAGPRPDPRLERGPPASCAVGLRAPPGSSHTRSSA</sequence>
<accession>A0A1H7X7E6</accession>
<evidence type="ECO:0000313" key="2">
    <source>
        <dbReference type="EMBL" id="SEM29613.1"/>
    </source>
</evidence>
<reference evidence="3" key="1">
    <citation type="submission" date="2016-10" db="EMBL/GenBank/DDBJ databases">
        <authorList>
            <person name="Varghese N."/>
        </authorList>
    </citation>
    <scope>NUCLEOTIDE SEQUENCE [LARGE SCALE GENOMIC DNA]</scope>
    <source>
        <strain evidence="3">DSM 45096 / BCRC 16803 / CGMCC 4.1857 / CIP 109030 / JCM 12277 / KCTC 19219 / NBRC 100920 / 33214</strain>
    </source>
</reference>
<evidence type="ECO:0000256" key="1">
    <source>
        <dbReference type="SAM" id="MobiDB-lite"/>
    </source>
</evidence>
<gene>
    <name evidence="2" type="ORF">SAMN05414137_12312</name>
</gene>
<dbReference type="GO" id="GO:0003676">
    <property type="term" value="F:nucleic acid binding"/>
    <property type="evidence" value="ECO:0007669"/>
    <property type="project" value="InterPro"/>
</dbReference>
<dbReference type="InterPro" id="IPR012337">
    <property type="entry name" value="RNaseH-like_sf"/>
</dbReference>
<name>A0A1H7X7E6_STRJI</name>
<feature type="region of interest" description="Disordered" evidence="1">
    <location>
        <begin position="111"/>
        <end position="143"/>
    </location>
</feature>
<dbReference type="InterPro" id="IPR036397">
    <property type="entry name" value="RNaseH_sf"/>
</dbReference>
<dbReference type="SUPFAM" id="SSF53098">
    <property type="entry name" value="Ribonuclease H-like"/>
    <property type="match status" value="1"/>
</dbReference>
<dbReference type="RefSeq" id="WP_236656608.1">
    <property type="nucleotide sequence ID" value="NZ_BBPN01000048.1"/>
</dbReference>
<organism evidence="2 3">
    <name type="scientific">Streptacidiphilus jiangxiensis</name>
    <dbReference type="NCBI Taxonomy" id="235985"/>
    <lineage>
        <taxon>Bacteria</taxon>
        <taxon>Bacillati</taxon>
        <taxon>Actinomycetota</taxon>
        <taxon>Actinomycetes</taxon>
        <taxon>Kitasatosporales</taxon>
        <taxon>Streptomycetaceae</taxon>
        <taxon>Streptacidiphilus</taxon>
    </lineage>
</organism>
<evidence type="ECO:0000313" key="3">
    <source>
        <dbReference type="Proteomes" id="UP000183015"/>
    </source>
</evidence>
<dbReference type="AlphaFoldDB" id="A0A1H7X7E6"/>
<proteinExistence type="predicted"/>
<dbReference type="EMBL" id="FOAZ01000023">
    <property type="protein sequence ID" value="SEM29613.1"/>
    <property type="molecule type" value="Genomic_DNA"/>
</dbReference>
<dbReference type="Proteomes" id="UP000183015">
    <property type="component" value="Unassembled WGS sequence"/>
</dbReference>
<dbReference type="STRING" id="235985.SAMN05414137_12312"/>
<protein>
    <recommendedName>
        <fullName evidence="4">Integrase core domain-containing protein</fullName>
    </recommendedName>
</protein>